<sequence>MLFIACMSKLKVKSMKL</sequence>
<reference evidence="1" key="1">
    <citation type="submission" date="2018-02" db="EMBL/GenBank/DDBJ databases">
        <title>Rhizophora mucronata_Transcriptome.</title>
        <authorList>
            <person name="Meera S.P."/>
            <person name="Sreeshan A."/>
            <person name="Augustine A."/>
        </authorList>
    </citation>
    <scope>NUCLEOTIDE SEQUENCE</scope>
    <source>
        <tissue evidence="1">Leaf</tissue>
    </source>
</reference>
<accession>A0A2P2N538</accession>
<organism evidence="1">
    <name type="scientific">Rhizophora mucronata</name>
    <name type="common">Asiatic mangrove</name>
    <dbReference type="NCBI Taxonomy" id="61149"/>
    <lineage>
        <taxon>Eukaryota</taxon>
        <taxon>Viridiplantae</taxon>
        <taxon>Streptophyta</taxon>
        <taxon>Embryophyta</taxon>
        <taxon>Tracheophyta</taxon>
        <taxon>Spermatophyta</taxon>
        <taxon>Magnoliopsida</taxon>
        <taxon>eudicotyledons</taxon>
        <taxon>Gunneridae</taxon>
        <taxon>Pentapetalae</taxon>
        <taxon>rosids</taxon>
        <taxon>fabids</taxon>
        <taxon>Malpighiales</taxon>
        <taxon>Rhizophoraceae</taxon>
        <taxon>Rhizophora</taxon>
    </lineage>
</organism>
<name>A0A2P2N538_RHIMU</name>
<proteinExistence type="predicted"/>
<dbReference type="AlphaFoldDB" id="A0A2P2N538"/>
<evidence type="ECO:0000313" key="1">
    <source>
        <dbReference type="EMBL" id="MBX37612.1"/>
    </source>
</evidence>
<dbReference type="EMBL" id="GGEC01057128">
    <property type="protein sequence ID" value="MBX37612.1"/>
    <property type="molecule type" value="Transcribed_RNA"/>
</dbReference>
<protein>
    <submittedName>
        <fullName evidence="1">Uncharacterized protein</fullName>
    </submittedName>
</protein>